<dbReference type="Pfam" id="PF00535">
    <property type="entry name" value="Glycos_transf_2"/>
    <property type="match status" value="1"/>
</dbReference>
<keyword evidence="6" id="KW-1185">Reference proteome</keyword>
<organism evidence="5 6">
    <name type="scientific">Gaetbulibacter aquiaggeris</name>
    <dbReference type="NCBI Taxonomy" id="1735373"/>
    <lineage>
        <taxon>Bacteria</taxon>
        <taxon>Pseudomonadati</taxon>
        <taxon>Bacteroidota</taxon>
        <taxon>Flavobacteriia</taxon>
        <taxon>Flavobacteriales</taxon>
        <taxon>Flavobacteriaceae</taxon>
        <taxon>Gaetbulibacter</taxon>
    </lineage>
</organism>
<proteinExistence type="inferred from homology"/>
<dbReference type="GO" id="GO:0016757">
    <property type="term" value="F:glycosyltransferase activity"/>
    <property type="evidence" value="ECO:0007669"/>
    <property type="project" value="UniProtKB-KW"/>
</dbReference>
<evidence type="ECO:0000313" key="5">
    <source>
        <dbReference type="EMBL" id="MFH6769643.1"/>
    </source>
</evidence>
<feature type="domain" description="Glycosyltransferase 2-like" evidence="4">
    <location>
        <begin position="5"/>
        <end position="131"/>
    </location>
</feature>
<dbReference type="SUPFAM" id="SSF53448">
    <property type="entry name" value="Nucleotide-diphospho-sugar transferases"/>
    <property type="match status" value="1"/>
</dbReference>
<dbReference type="PANTHER" id="PTHR43179">
    <property type="entry name" value="RHAMNOSYLTRANSFERASE WBBL"/>
    <property type="match status" value="1"/>
</dbReference>
<keyword evidence="2 5" id="KW-0328">Glycosyltransferase</keyword>
<dbReference type="EMBL" id="JBAWKC010000004">
    <property type="protein sequence ID" value="MFH6769643.1"/>
    <property type="molecule type" value="Genomic_DNA"/>
</dbReference>
<evidence type="ECO:0000256" key="1">
    <source>
        <dbReference type="ARBA" id="ARBA00006739"/>
    </source>
</evidence>
<evidence type="ECO:0000256" key="2">
    <source>
        <dbReference type="ARBA" id="ARBA00022676"/>
    </source>
</evidence>
<evidence type="ECO:0000313" key="6">
    <source>
        <dbReference type="Proteomes" id="UP001610104"/>
    </source>
</evidence>
<dbReference type="Proteomes" id="UP001610104">
    <property type="component" value="Unassembled WGS sequence"/>
</dbReference>
<evidence type="ECO:0000259" key="4">
    <source>
        <dbReference type="Pfam" id="PF00535"/>
    </source>
</evidence>
<comment type="similarity">
    <text evidence="1">Belongs to the glycosyltransferase 2 family.</text>
</comment>
<gene>
    <name evidence="5" type="ORF">V8G56_12900</name>
</gene>
<keyword evidence="3 5" id="KW-0808">Transferase</keyword>
<dbReference type="EC" id="2.4.-.-" evidence="5"/>
<sequence length="301" mass="35752">MTKFSILIATKNRLNDLKTTLNQLAYFIQNDNIECIICDDGSSDGTSKYLRDNYPNIILIQHQKSKGLIASRNELLNLTKASYAITLDDDAHILSQNPLEIIETFFESNKKCAVIAFRIFWGKNVLQNTEHNLKPQRVKSFVGCGHVWRMAAWKDIPNYPDWFVFYGEEAFASYHLFKKKWEVHYVPNVLVHHRVDIKNRKKEKDYQFRLRRSLRSGWYLYFLFYPWELIPKRFLYTLWIQFKIKVFKGDIKAFLAIIQALSDVSINLSRLFRNSNRLSKQEFLEYSKLPATKLYWNPKDL</sequence>
<dbReference type="InterPro" id="IPR029044">
    <property type="entry name" value="Nucleotide-diphossugar_trans"/>
</dbReference>
<comment type="caution">
    <text evidence="5">The sequence shown here is derived from an EMBL/GenBank/DDBJ whole genome shotgun (WGS) entry which is preliminary data.</text>
</comment>
<accession>A0ABW7MTB6</accession>
<name>A0ABW7MTB6_9FLAO</name>
<protein>
    <submittedName>
        <fullName evidence="5">Glycosyltransferase family A protein</fullName>
        <ecNumber evidence="5">2.4.-.-</ecNumber>
    </submittedName>
</protein>
<dbReference type="Gene3D" id="3.90.550.10">
    <property type="entry name" value="Spore Coat Polysaccharide Biosynthesis Protein SpsA, Chain A"/>
    <property type="match status" value="1"/>
</dbReference>
<dbReference type="PANTHER" id="PTHR43179:SF12">
    <property type="entry name" value="GALACTOFURANOSYLTRANSFERASE GLFT2"/>
    <property type="match status" value="1"/>
</dbReference>
<dbReference type="InterPro" id="IPR001173">
    <property type="entry name" value="Glyco_trans_2-like"/>
</dbReference>
<evidence type="ECO:0000256" key="3">
    <source>
        <dbReference type="ARBA" id="ARBA00022679"/>
    </source>
</evidence>
<dbReference type="RefSeq" id="WP_395438867.1">
    <property type="nucleotide sequence ID" value="NZ_JBAWKC010000004.1"/>
</dbReference>
<reference evidence="5 6" key="1">
    <citation type="submission" date="2024-02" db="EMBL/GenBank/DDBJ databases">
        <title>A Gaetbulibacter species isolated from tidal flats and genomic insights of their niches.</title>
        <authorList>
            <person name="Ye Y."/>
        </authorList>
    </citation>
    <scope>NUCLEOTIDE SEQUENCE [LARGE SCALE GENOMIC DNA]</scope>
    <source>
        <strain evidence="5 6">KEM-8</strain>
    </source>
</reference>
<dbReference type="CDD" id="cd00761">
    <property type="entry name" value="Glyco_tranf_GTA_type"/>
    <property type="match status" value="1"/>
</dbReference>